<evidence type="ECO:0000313" key="3">
    <source>
        <dbReference type="EMBL" id="GGF08400.1"/>
    </source>
</evidence>
<evidence type="ECO:0000313" key="4">
    <source>
        <dbReference type="Proteomes" id="UP000646365"/>
    </source>
</evidence>
<name>A0A8J2YRD8_9PROT</name>
<evidence type="ECO:0000256" key="2">
    <source>
        <dbReference type="SAM" id="SignalP"/>
    </source>
</evidence>
<sequence length="86" mass="8300">MKLLSLALAVAVTLGACSHSGLFALGTARTPALGANSDEATGAAEAGGSVTGTERGRTALPPYIVPAHPDALSGDDGGIAGKTNPD</sequence>
<dbReference type="PROSITE" id="PS51257">
    <property type="entry name" value="PROKAR_LIPOPROTEIN"/>
    <property type="match status" value="1"/>
</dbReference>
<dbReference type="RefSeq" id="WP_189043648.1">
    <property type="nucleotide sequence ID" value="NZ_BMJQ01000003.1"/>
</dbReference>
<accession>A0A8J2YRD8</accession>
<reference evidence="3" key="2">
    <citation type="submission" date="2020-09" db="EMBL/GenBank/DDBJ databases">
        <authorList>
            <person name="Sun Q."/>
            <person name="Zhou Y."/>
        </authorList>
    </citation>
    <scope>NUCLEOTIDE SEQUENCE</scope>
    <source>
        <strain evidence="3">CGMCC 1.15725</strain>
    </source>
</reference>
<proteinExistence type="predicted"/>
<gene>
    <name evidence="3" type="ORF">GCM10011611_12270</name>
</gene>
<reference evidence="3" key="1">
    <citation type="journal article" date="2014" name="Int. J. Syst. Evol. Microbiol.">
        <title>Complete genome sequence of Corynebacterium casei LMG S-19264T (=DSM 44701T), isolated from a smear-ripened cheese.</title>
        <authorList>
            <consortium name="US DOE Joint Genome Institute (JGI-PGF)"/>
            <person name="Walter F."/>
            <person name="Albersmeier A."/>
            <person name="Kalinowski J."/>
            <person name="Ruckert C."/>
        </authorList>
    </citation>
    <scope>NUCLEOTIDE SEQUENCE</scope>
    <source>
        <strain evidence="3">CGMCC 1.15725</strain>
    </source>
</reference>
<dbReference type="EMBL" id="BMJQ01000003">
    <property type="protein sequence ID" value="GGF08400.1"/>
    <property type="molecule type" value="Genomic_DNA"/>
</dbReference>
<feature type="signal peptide" evidence="2">
    <location>
        <begin position="1"/>
        <end position="24"/>
    </location>
</feature>
<feature type="chain" id="PRO_5035289814" description="Lipoprotein" evidence="2">
    <location>
        <begin position="25"/>
        <end position="86"/>
    </location>
</feature>
<evidence type="ECO:0000256" key="1">
    <source>
        <dbReference type="SAM" id="MobiDB-lite"/>
    </source>
</evidence>
<protein>
    <recommendedName>
        <fullName evidence="5">Lipoprotein</fullName>
    </recommendedName>
</protein>
<organism evidence="3 4">
    <name type="scientific">Aliidongia dinghuensis</name>
    <dbReference type="NCBI Taxonomy" id="1867774"/>
    <lineage>
        <taxon>Bacteria</taxon>
        <taxon>Pseudomonadati</taxon>
        <taxon>Pseudomonadota</taxon>
        <taxon>Alphaproteobacteria</taxon>
        <taxon>Rhodospirillales</taxon>
        <taxon>Dongiaceae</taxon>
        <taxon>Aliidongia</taxon>
    </lineage>
</organism>
<evidence type="ECO:0008006" key="5">
    <source>
        <dbReference type="Google" id="ProtNLM"/>
    </source>
</evidence>
<keyword evidence="4" id="KW-1185">Reference proteome</keyword>
<keyword evidence="2" id="KW-0732">Signal</keyword>
<feature type="region of interest" description="Disordered" evidence="1">
    <location>
        <begin position="35"/>
        <end position="86"/>
    </location>
</feature>
<comment type="caution">
    <text evidence="3">The sequence shown here is derived from an EMBL/GenBank/DDBJ whole genome shotgun (WGS) entry which is preliminary data.</text>
</comment>
<dbReference type="Proteomes" id="UP000646365">
    <property type="component" value="Unassembled WGS sequence"/>
</dbReference>
<dbReference type="AlphaFoldDB" id="A0A8J2YRD8"/>